<dbReference type="InterPro" id="IPR001611">
    <property type="entry name" value="Leu-rich_rpt"/>
</dbReference>
<dbReference type="OrthoDB" id="6500038at2759"/>
<gene>
    <name evidence="1" type="ORF">SEMRO_560_G166670.1</name>
</gene>
<dbReference type="Pfam" id="PF13516">
    <property type="entry name" value="LRR_6"/>
    <property type="match status" value="2"/>
</dbReference>
<dbReference type="InterPro" id="IPR052394">
    <property type="entry name" value="LRR-containing"/>
</dbReference>
<dbReference type="SUPFAM" id="SSF52047">
    <property type="entry name" value="RNI-like"/>
    <property type="match status" value="1"/>
</dbReference>
<dbReference type="SMART" id="SM00368">
    <property type="entry name" value="LRR_RI"/>
    <property type="match status" value="4"/>
</dbReference>
<evidence type="ECO:0000313" key="2">
    <source>
        <dbReference type="Proteomes" id="UP001153069"/>
    </source>
</evidence>
<keyword evidence="2" id="KW-1185">Reference proteome</keyword>
<dbReference type="PANTHER" id="PTHR24114:SF2">
    <property type="entry name" value="F-BOX DOMAIN-CONTAINING PROTEIN-RELATED"/>
    <property type="match status" value="1"/>
</dbReference>
<dbReference type="EMBL" id="CAICTM010000559">
    <property type="protein sequence ID" value="CAB9512894.1"/>
    <property type="molecule type" value="Genomic_DNA"/>
</dbReference>
<name>A0A9N8E561_9STRA</name>
<dbReference type="Proteomes" id="UP001153069">
    <property type="component" value="Unassembled WGS sequence"/>
</dbReference>
<dbReference type="AlphaFoldDB" id="A0A9N8E561"/>
<organism evidence="1 2">
    <name type="scientific">Seminavis robusta</name>
    <dbReference type="NCBI Taxonomy" id="568900"/>
    <lineage>
        <taxon>Eukaryota</taxon>
        <taxon>Sar</taxon>
        <taxon>Stramenopiles</taxon>
        <taxon>Ochrophyta</taxon>
        <taxon>Bacillariophyta</taxon>
        <taxon>Bacillariophyceae</taxon>
        <taxon>Bacillariophycidae</taxon>
        <taxon>Naviculales</taxon>
        <taxon>Naviculaceae</taxon>
        <taxon>Seminavis</taxon>
    </lineage>
</organism>
<evidence type="ECO:0000313" key="1">
    <source>
        <dbReference type="EMBL" id="CAB9512894.1"/>
    </source>
</evidence>
<dbReference type="Gene3D" id="3.80.10.10">
    <property type="entry name" value="Ribonuclease Inhibitor"/>
    <property type="match status" value="1"/>
</dbReference>
<dbReference type="PANTHER" id="PTHR24114">
    <property type="entry name" value="LEUCINE RICH REPEAT FAMILY PROTEIN"/>
    <property type="match status" value="1"/>
</dbReference>
<comment type="caution">
    <text evidence="1">The sequence shown here is derived from an EMBL/GenBank/DDBJ whole genome shotgun (WGS) entry which is preliminary data.</text>
</comment>
<protein>
    <submittedName>
        <fullName evidence="1">Ribonuclease inhibitor</fullName>
    </submittedName>
</protein>
<accession>A0A9N8E561</accession>
<dbReference type="InterPro" id="IPR032675">
    <property type="entry name" value="LRR_dom_sf"/>
</dbReference>
<reference evidence="1" key="1">
    <citation type="submission" date="2020-06" db="EMBL/GenBank/DDBJ databases">
        <authorList>
            <consortium name="Plant Systems Biology data submission"/>
        </authorList>
    </citation>
    <scope>NUCLEOTIDE SEQUENCE</scope>
    <source>
        <strain evidence="1">D6</strain>
    </source>
</reference>
<sequence>MPPLPSTPGYSTLCDEFPLLSFCFQPKADSDTINEDESIDLVLRYPLRRAEFGETLEELRLLGRHPVALSSIRSVFVHKDVFARVSMDQQQALYATLGESLGAKLTEFSLSLLKMSIPALAQLLQKMPNLEKLHLGRVSLVQRDQAVQLYAALQKKLPNLREFHWSLMPAPDNEAPLFQPSDDDNNNNNNPCMDPLLISLAQIPTLECVYLAAHRPRGGRIQTAAALKALAQSHVTDLTLVNIPLTPAHVHALMMTSTNHSFTSLALLHAEIGDVGAQIIVQSGLFKNLKKLYLPACHLTDVSGIALAGALRNSNTSLQVLDVHDNHLTAAFCQSLTLQSLQFLDVSYNPLRDAGGMALAAALEHNTKLSTLYMFQNQITDQTCAALATALYSNRHLKQVNLYNNPKVSTQGVQSLLHHLEDTNYVLERLEVSPLESRETEEALDFLLTLNRNYGRKQVLSLEKEQEYLEQGLVKAMAQDDLNSLFYFLKRKPTLCQQQKQPPSRRKPCSNQAIATIALEACAIAGEGM</sequence>
<proteinExistence type="predicted"/>